<dbReference type="PANTHER" id="PTHR11638:SF175">
    <property type="entry name" value="ATP-DEPENDENT CLP PROTEASE, ATP-BINDING SUBUNIT CLPC"/>
    <property type="match status" value="1"/>
</dbReference>
<dbReference type="SMART" id="SM01086">
    <property type="entry name" value="ClpB_D2-small"/>
    <property type="match status" value="1"/>
</dbReference>
<keyword evidence="4" id="KW-0472">Membrane</keyword>
<feature type="domain" description="Clp ATPase C-terminal" evidence="6">
    <location>
        <begin position="731"/>
        <end position="822"/>
    </location>
</feature>
<dbReference type="InterPro" id="IPR003959">
    <property type="entry name" value="ATPase_AAA_core"/>
</dbReference>
<dbReference type="Gene3D" id="1.10.8.60">
    <property type="match status" value="1"/>
</dbReference>
<feature type="transmembrane region" description="Helical" evidence="4">
    <location>
        <begin position="38"/>
        <end position="67"/>
    </location>
</feature>
<name>A0A1G2QBU9_9BACT</name>
<evidence type="ECO:0000256" key="2">
    <source>
        <dbReference type="ARBA" id="ARBA00022840"/>
    </source>
</evidence>
<organism evidence="7 8">
    <name type="scientific">Candidatus Vogelbacteria bacterium RIFOXYB1_FULL_42_16</name>
    <dbReference type="NCBI Taxonomy" id="1802436"/>
    <lineage>
        <taxon>Bacteria</taxon>
        <taxon>Candidatus Vogeliibacteriota</taxon>
    </lineage>
</organism>
<dbReference type="PRINTS" id="PR00300">
    <property type="entry name" value="CLPPROTEASEA"/>
</dbReference>
<evidence type="ECO:0000259" key="5">
    <source>
        <dbReference type="SMART" id="SM00382"/>
    </source>
</evidence>
<dbReference type="InterPro" id="IPR001270">
    <property type="entry name" value="ClpA/B"/>
</dbReference>
<reference evidence="7 8" key="1">
    <citation type="journal article" date="2016" name="Nat. Commun.">
        <title>Thousands of microbial genomes shed light on interconnected biogeochemical processes in an aquifer system.</title>
        <authorList>
            <person name="Anantharaman K."/>
            <person name="Brown C.T."/>
            <person name="Hug L.A."/>
            <person name="Sharon I."/>
            <person name="Castelle C.J."/>
            <person name="Probst A.J."/>
            <person name="Thomas B.C."/>
            <person name="Singh A."/>
            <person name="Wilkins M.J."/>
            <person name="Karaoz U."/>
            <person name="Brodie E.L."/>
            <person name="Williams K.H."/>
            <person name="Hubbard S.S."/>
            <person name="Banfield J.F."/>
        </authorList>
    </citation>
    <scope>NUCLEOTIDE SEQUENCE [LARGE SCALE GENOMIC DNA]</scope>
</reference>
<evidence type="ECO:0000259" key="6">
    <source>
        <dbReference type="SMART" id="SM01086"/>
    </source>
</evidence>
<dbReference type="STRING" id="1802436.A2370_02740"/>
<dbReference type="GO" id="GO:0034605">
    <property type="term" value="P:cellular response to heat"/>
    <property type="evidence" value="ECO:0007669"/>
    <property type="project" value="TreeGrafter"/>
</dbReference>
<dbReference type="GO" id="GO:0005737">
    <property type="term" value="C:cytoplasm"/>
    <property type="evidence" value="ECO:0007669"/>
    <property type="project" value="TreeGrafter"/>
</dbReference>
<evidence type="ECO:0000313" key="8">
    <source>
        <dbReference type="Proteomes" id="UP000176222"/>
    </source>
</evidence>
<dbReference type="InterPro" id="IPR050130">
    <property type="entry name" value="ClpA_ClpB"/>
</dbReference>
<keyword evidence="4" id="KW-0812">Transmembrane</keyword>
<dbReference type="Gene3D" id="3.40.50.300">
    <property type="entry name" value="P-loop containing nucleotide triphosphate hydrolases"/>
    <property type="match status" value="2"/>
</dbReference>
<dbReference type="GO" id="GO:0016887">
    <property type="term" value="F:ATP hydrolysis activity"/>
    <property type="evidence" value="ECO:0007669"/>
    <property type="project" value="InterPro"/>
</dbReference>
<dbReference type="InterPro" id="IPR003593">
    <property type="entry name" value="AAA+_ATPase"/>
</dbReference>
<dbReference type="PANTHER" id="PTHR11638">
    <property type="entry name" value="ATP-DEPENDENT CLP PROTEASE"/>
    <property type="match status" value="1"/>
</dbReference>
<evidence type="ECO:0000256" key="4">
    <source>
        <dbReference type="SAM" id="Phobius"/>
    </source>
</evidence>
<protein>
    <recommendedName>
        <fullName evidence="9">Clp R domain-containing protein</fullName>
    </recommendedName>
</protein>
<dbReference type="Proteomes" id="UP000176222">
    <property type="component" value="Unassembled WGS sequence"/>
</dbReference>
<feature type="domain" description="AAA+ ATPase" evidence="5">
    <location>
        <begin position="565"/>
        <end position="733"/>
    </location>
</feature>
<evidence type="ECO:0008006" key="9">
    <source>
        <dbReference type="Google" id="ProtNLM"/>
    </source>
</evidence>
<keyword evidence="4" id="KW-1133">Transmembrane helix</keyword>
<proteinExistence type="predicted"/>
<keyword evidence="1" id="KW-0547">Nucleotide-binding</keyword>
<dbReference type="GO" id="GO:0005524">
    <property type="term" value="F:ATP binding"/>
    <property type="evidence" value="ECO:0007669"/>
    <property type="project" value="UniProtKB-KW"/>
</dbReference>
<evidence type="ECO:0000256" key="1">
    <source>
        <dbReference type="ARBA" id="ARBA00022741"/>
    </source>
</evidence>
<dbReference type="AlphaFoldDB" id="A0A1G2QBU9"/>
<dbReference type="Pfam" id="PF10431">
    <property type="entry name" value="ClpB_D2-small"/>
    <property type="match status" value="1"/>
</dbReference>
<sequence length="827" mass="92407">MNSIKEKLQSSPLYPILVLDSLISIRKRRALLHWSRNLLVVLGFIFGLFLLSDILPVVVTQNLYFLLLLKNKILGLVLILLSIFSLMTLLEFYFSSFYYLELVAKNLYRREDIFSISVGRIFYSMTSDDLLVGFLRSDLGLQIMRRLGISVADIDNFFQSEPAPVSALLLEPSNNEVIKMRDLAKYLFAQSPAWRDFLLAHNVKETEFLGAVRWVILGIESYENARRWWTLDNLSRTPGLARDWAYGGTYYLDQYSRDLVLDQEVSSLENLPTAYEKEITQIETILSRSREANVLLVGPAGPDKIKTIYRLVRMIKDGQSVPALAGKRAVLLEVAMLSSALKDKNTFEQTILKILEEAVRAGNVLLVIDDLANLLLTGEHFETNVVSLLDPFLASGALQVIALCDTDNFHRLIEAKMALMSRFEKVTIESLSNELIAETLMRAVWKIENDFGLFFTYQAVNEIASGAIYYFTDSVSSEKAIDLLIEIAPWAKRAKLSLIGASEVQAFIQSKTNIPLGAVTAKEKDKLLNLESLLSGRVIGQKEAINVVASAIRRARAGVRNPNRPIGSFLFLGPTGVGKTETAKALAATFFGGENEMRRIDMSEFQGSDASDKLIGSFATGQQGILSVMAREHPYGVILLDEFEKTSSSALNIFLPIFDEGFFSDMSGRRVSVRNIIFVATSNAGADTIWQMFENGKQFSRQALLDDIVGRGLFKPELLNRFDATVIFQPLGDQELLKIAELQLKKLAKRLEERGLVLKITDDLSADVAKNGADRIFGARPMLRYIQDKIEQPIANKLIAGELSHGMSVAFQLESQTGQLTILGEKL</sequence>
<evidence type="ECO:0000256" key="3">
    <source>
        <dbReference type="ARBA" id="ARBA00023186"/>
    </source>
</evidence>
<dbReference type="SMART" id="SM00382">
    <property type="entry name" value="AAA"/>
    <property type="match status" value="2"/>
</dbReference>
<dbReference type="EMBL" id="MHTH01000021">
    <property type="protein sequence ID" value="OHA57903.1"/>
    <property type="molecule type" value="Genomic_DNA"/>
</dbReference>
<keyword evidence="3" id="KW-0143">Chaperone</keyword>
<comment type="caution">
    <text evidence="7">The sequence shown here is derived from an EMBL/GenBank/DDBJ whole genome shotgun (WGS) entry which is preliminary data.</text>
</comment>
<keyword evidence="2" id="KW-0067">ATP-binding</keyword>
<dbReference type="SUPFAM" id="SSF52540">
    <property type="entry name" value="P-loop containing nucleoside triphosphate hydrolases"/>
    <property type="match status" value="2"/>
</dbReference>
<evidence type="ECO:0000313" key="7">
    <source>
        <dbReference type="EMBL" id="OHA57903.1"/>
    </source>
</evidence>
<gene>
    <name evidence="7" type="ORF">A2370_02740</name>
</gene>
<dbReference type="InterPro" id="IPR027417">
    <property type="entry name" value="P-loop_NTPase"/>
</dbReference>
<dbReference type="InterPro" id="IPR019489">
    <property type="entry name" value="Clp_ATPase_C"/>
</dbReference>
<accession>A0A1G2QBU9</accession>
<feature type="domain" description="AAA+ ATPase" evidence="5">
    <location>
        <begin position="290"/>
        <end position="433"/>
    </location>
</feature>
<dbReference type="Pfam" id="PF07724">
    <property type="entry name" value="AAA_2"/>
    <property type="match status" value="1"/>
</dbReference>
<feature type="transmembrane region" description="Helical" evidence="4">
    <location>
        <begin position="73"/>
        <end position="100"/>
    </location>
</feature>
<dbReference type="CDD" id="cd19499">
    <property type="entry name" value="RecA-like_ClpB_Hsp104-like"/>
    <property type="match status" value="1"/>
</dbReference>